<accession>A0ABV5AHV0</accession>
<dbReference type="EMBL" id="JBDXSU010000014">
    <property type="protein sequence ID" value="MFB5191844.1"/>
    <property type="molecule type" value="Genomic_DNA"/>
</dbReference>
<sequence length="77" mass="8358">MAEKAFALHETMEVHELLAFKNVCMTKASTMQALVSDGGLNSLLGTCAATDRRHIQELQDLLSGASIMTEHQGVVQQ</sequence>
<evidence type="ECO:0000313" key="2">
    <source>
        <dbReference type="Proteomes" id="UP001579974"/>
    </source>
</evidence>
<dbReference type="RefSeq" id="WP_275476483.1">
    <property type="nucleotide sequence ID" value="NZ_CP162940.1"/>
</dbReference>
<evidence type="ECO:0000313" key="1">
    <source>
        <dbReference type="EMBL" id="MFB5191844.1"/>
    </source>
</evidence>
<evidence type="ECO:0008006" key="3">
    <source>
        <dbReference type="Google" id="ProtNLM"/>
    </source>
</evidence>
<keyword evidence="2" id="KW-1185">Reference proteome</keyword>
<organism evidence="1 2">
    <name type="scientific">Alicyclobacillus fastidiosus</name>
    <dbReference type="NCBI Taxonomy" id="392011"/>
    <lineage>
        <taxon>Bacteria</taxon>
        <taxon>Bacillati</taxon>
        <taxon>Bacillota</taxon>
        <taxon>Bacilli</taxon>
        <taxon>Bacillales</taxon>
        <taxon>Alicyclobacillaceae</taxon>
        <taxon>Alicyclobacillus</taxon>
    </lineage>
</organism>
<reference evidence="1 2" key="1">
    <citation type="journal article" date="2024" name="Int. J. Mol. Sci.">
        <title>Exploration of Alicyclobacillus spp. Genome in Search of Antibiotic Resistance.</title>
        <authorList>
            <person name="Bucka-Kolendo J."/>
            <person name="Kiousi D.E."/>
            <person name="Dekowska A."/>
            <person name="Mikolajczuk-Szczyrba A."/>
            <person name="Karadedos D.M."/>
            <person name="Michael P."/>
            <person name="Galanis A."/>
            <person name="Sokolowska B."/>
        </authorList>
    </citation>
    <scope>NUCLEOTIDE SEQUENCE [LARGE SCALE GENOMIC DNA]</scope>
    <source>
        <strain evidence="1 2">KKP 3000</strain>
    </source>
</reference>
<gene>
    <name evidence="1" type="ORF">KKP3000_000630</name>
</gene>
<name>A0ABV5AHV0_9BACL</name>
<protein>
    <recommendedName>
        <fullName evidence="3">Spore coat protein</fullName>
    </recommendedName>
</protein>
<dbReference type="Proteomes" id="UP001579974">
    <property type="component" value="Unassembled WGS sequence"/>
</dbReference>
<comment type="caution">
    <text evidence="1">The sequence shown here is derived from an EMBL/GenBank/DDBJ whole genome shotgun (WGS) entry which is preliminary data.</text>
</comment>
<proteinExistence type="predicted"/>